<gene>
    <name evidence="2" type="ORF">ACFFH4_17855</name>
</gene>
<organism evidence="2 3">
    <name type="scientific">Halalkalibacter alkalisediminis</name>
    <dbReference type="NCBI Taxonomy" id="935616"/>
    <lineage>
        <taxon>Bacteria</taxon>
        <taxon>Bacillati</taxon>
        <taxon>Bacillota</taxon>
        <taxon>Bacilli</taxon>
        <taxon>Bacillales</taxon>
        <taxon>Bacillaceae</taxon>
        <taxon>Halalkalibacter</taxon>
    </lineage>
</organism>
<sequence>MNIFLLVVAIVTLLTVLKRITAIEKINAGSIKKEIKKHTFLMLWGIIFVSCILFIPYQIWVLTGSSNDWNGVYIIGASVIATIIMCFTFYSTFKIKKRFT</sequence>
<proteinExistence type="predicted"/>
<keyword evidence="1" id="KW-0472">Membrane</keyword>
<dbReference type="Proteomes" id="UP001589833">
    <property type="component" value="Unassembled WGS sequence"/>
</dbReference>
<feature type="transmembrane region" description="Helical" evidence="1">
    <location>
        <begin position="38"/>
        <end position="60"/>
    </location>
</feature>
<dbReference type="EMBL" id="JBHLTR010000045">
    <property type="protein sequence ID" value="MFC0560830.1"/>
    <property type="molecule type" value="Genomic_DNA"/>
</dbReference>
<protein>
    <submittedName>
        <fullName evidence="2">Uncharacterized protein</fullName>
    </submittedName>
</protein>
<comment type="caution">
    <text evidence="2">The sequence shown here is derived from an EMBL/GenBank/DDBJ whole genome shotgun (WGS) entry which is preliminary data.</text>
</comment>
<keyword evidence="1" id="KW-0812">Transmembrane</keyword>
<evidence type="ECO:0000256" key="1">
    <source>
        <dbReference type="SAM" id="Phobius"/>
    </source>
</evidence>
<feature type="transmembrane region" description="Helical" evidence="1">
    <location>
        <begin position="72"/>
        <end position="93"/>
    </location>
</feature>
<dbReference type="RefSeq" id="WP_273847659.1">
    <property type="nucleotide sequence ID" value="NZ_JAQQWT010000029.1"/>
</dbReference>
<evidence type="ECO:0000313" key="2">
    <source>
        <dbReference type="EMBL" id="MFC0560830.1"/>
    </source>
</evidence>
<name>A0ABV6NJ86_9BACI</name>
<evidence type="ECO:0000313" key="3">
    <source>
        <dbReference type="Proteomes" id="UP001589833"/>
    </source>
</evidence>
<keyword evidence="3" id="KW-1185">Reference proteome</keyword>
<keyword evidence="1" id="KW-1133">Transmembrane helix</keyword>
<accession>A0ABV6NJ86</accession>
<reference evidence="2 3" key="1">
    <citation type="submission" date="2024-09" db="EMBL/GenBank/DDBJ databases">
        <authorList>
            <person name="Sun Q."/>
            <person name="Mori K."/>
        </authorList>
    </citation>
    <scope>NUCLEOTIDE SEQUENCE [LARGE SCALE GENOMIC DNA]</scope>
    <source>
        <strain evidence="2 3">NCAIM B.02301</strain>
    </source>
</reference>